<dbReference type="PANTHER" id="PTHR33375:SF1">
    <property type="entry name" value="CHROMOSOME-PARTITIONING PROTEIN PARB-RELATED"/>
    <property type="match status" value="1"/>
</dbReference>
<gene>
    <name evidence="2" type="ORF">APD33_13675</name>
</gene>
<evidence type="ECO:0000313" key="2">
    <source>
        <dbReference type="EMBL" id="KQE03658.1"/>
    </source>
</evidence>
<sequence>MAKYKSVLTDLLVIMTHELIWVDPAQLQPNPWNSNIVSPENEAKLKASIERRGMFKPIVVRQLNNGTLQIIGGEHRALVAKQMKVDKVPAFNLGKISDVEAKEIGLLDNGRYGSDDALKLAEIFADIGTPEDLATFMPFTSSDIDTIFSNSTIALDALADLNLPEEDIELPSGKAVQTHQIMRFKVPVEQVDKVVDRIQAVIKSQGYDDDDPMINAGDALAHIVLK</sequence>
<dbReference type="PANTHER" id="PTHR33375">
    <property type="entry name" value="CHROMOSOME-PARTITIONING PROTEIN PARB-RELATED"/>
    <property type="match status" value="1"/>
</dbReference>
<name>A0AAP1AE61_ACIBA</name>
<organism evidence="2 3">
    <name type="scientific">Acinetobacter baumannii</name>
    <dbReference type="NCBI Taxonomy" id="470"/>
    <lineage>
        <taxon>Bacteria</taxon>
        <taxon>Pseudomonadati</taxon>
        <taxon>Pseudomonadota</taxon>
        <taxon>Gammaproteobacteria</taxon>
        <taxon>Moraxellales</taxon>
        <taxon>Moraxellaceae</taxon>
        <taxon>Acinetobacter</taxon>
        <taxon>Acinetobacter calcoaceticus/baumannii complex</taxon>
    </lineage>
</organism>
<dbReference type="InterPro" id="IPR003115">
    <property type="entry name" value="ParB_N"/>
</dbReference>
<dbReference type="RefSeq" id="WP_001151825.1">
    <property type="nucleotide sequence ID" value="NZ_CP031445.1"/>
</dbReference>
<dbReference type="Pfam" id="PF02195">
    <property type="entry name" value="ParB_N"/>
    <property type="match status" value="1"/>
</dbReference>
<proteinExistence type="predicted"/>
<dbReference type="AlphaFoldDB" id="A0AAP1AE61"/>
<dbReference type="Gene3D" id="3.90.1530.10">
    <property type="entry name" value="Conserved hypothetical protein from pyrococcus furiosus pfu- 392566-001, ParB domain"/>
    <property type="match status" value="1"/>
</dbReference>
<dbReference type="GO" id="GO:0045881">
    <property type="term" value="P:positive regulation of sporulation resulting in formation of a cellular spore"/>
    <property type="evidence" value="ECO:0007669"/>
    <property type="project" value="TreeGrafter"/>
</dbReference>
<dbReference type="EMBL" id="LLGC01000179">
    <property type="protein sequence ID" value="KQE03658.1"/>
    <property type="molecule type" value="Genomic_DNA"/>
</dbReference>
<evidence type="ECO:0000313" key="3">
    <source>
        <dbReference type="Proteomes" id="UP000051449"/>
    </source>
</evidence>
<accession>A0AAP1AE61</accession>
<evidence type="ECO:0000259" key="1">
    <source>
        <dbReference type="SMART" id="SM00470"/>
    </source>
</evidence>
<dbReference type="SUPFAM" id="SSF110849">
    <property type="entry name" value="ParB/Sulfiredoxin"/>
    <property type="match status" value="1"/>
</dbReference>
<dbReference type="SMART" id="SM00470">
    <property type="entry name" value="ParB"/>
    <property type="match status" value="1"/>
</dbReference>
<dbReference type="GO" id="GO:0005694">
    <property type="term" value="C:chromosome"/>
    <property type="evidence" value="ECO:0007669"/>
    <property type="project" value="TreeGrafter"/>
</dbReference>
<dbReference type="InterPro" id="IPR036086">
    <property type="entry name" value="ParB/Sulfiredoxin_sf"/>
</dbReference>
<feature type="domain" description="ParB-like N-terminal" evidence="1">
    <location>
        <begin position="20"/>
        <end position="110"/>
    </location>
</feature>
<dbReference type="InterPro" id="IPR050336">
    <property type="entry name" value="Chromosome_partition/occlusion"/>
</dbReference>
<protein>
    <submittedName>
        <fullName evidence="2">Chromosome partitioning protein ParB</fullName>
    </submittedName>
</protein>
<comment type="caution">
    <text evidence="2">The sequence shown here is derived from an EMBL/GenBank/DDBJ whole genome shotgun (WGS) entry which is preliminary data.</text>
</comment>
<dbReference type="GO" id="GO:0007059">
    <property type="term" value="P:chromosome segregation"/>
    <property type="evidence" value="ECO:0007669"/>
    <property type="project" value="TreeGrafter"/>
</dbReference>
<dbReference type="Proteomes" id="UP000051449">
    <property type="component" value="Unassembled WGS sequence"/>
</dbReference>
<reference evidence="2 3" key="1">
    <citation type="submission" date="2015-10" db="EMBL/GenBank/DDBJ databases">
        <title>The utility of whole genome sequencing in characterizing Acinetobacter epidemiology and analyzing hospital outbreaks.</title>
        <authorList>
            <person name="Ozer E.A."/>
            <person name="Fitzpatrick M.A."/>
            <person name="Hauser A.R."/>
        </authorList>
    </citation>
    <scope>NUCLEOTIDE SEQUENCE [LARGE SCALE GENOMIC DNA]</scope>
    <source>
        <strain evidence="2 3">ABBL072</strain>
    </source>
</reference>